<dbReference type="RefSeq" id="WP_167119201.1">
    <property type="nucleotide sequence ID" value="NZ_JAAQTO010000056.1"/>
</dbReference>
<keyword evidence="4 9" id="KW-0812">Transmembrane</keyword>
<feature type="transmembrane region" description="Helical" evidence="9">
    <location>
        <begin position="73"/>
        <end position="96"/>
    </location>
</feature>
<evidence type="ECO:0000256" key="2">
    <source>
        <dbReference type="ARBA" id="ARBA00005751"/>
    </source>
</evidence>
<feature type="transmembrane region" description="Helical" evidence="9">
    <location>
        <begin position="213"/>
        <end position="232"/>
    </location>
</feature>
<evidence type="ECO:0000256" key="10">
    <source>
        <dbReference type="RuleBase" id="RU000537"/>
    </source>
</evidence>
<keyword evidence="3 9" id="KW-0813">Transport</keyword>
<dbReference type="Pfam" id="PF00344">
    <property type="entry name" value="SecY"/>
    <property type="match status" value="1"/>
</dbReference>
<evidence type="ECO:0000256" key="8">
    <source>
        <dbReference type="ARBA" id="ARBA00023136"/>
    </source>
</evidence>
<keyword evidence="6 9" id="KW-1133">Transmembrane helix</keyword>
<sequence>MAKSGNMPAMGSGLSELWARLRFVLLAIVVYRIGAHIPVPGINPDQLAALFREQQGTILGLFNMFSGGALERMSIFALGIMPYISASIIMQLLTAVSPHLEQLKKEGEAGRRKISQYTRYGTVVLALVQATGMSVGLASQGIAYTADFSFYFTAVVTFVSGAVFLMWLGEQITEKGIGNGISLLIFAGIVAGLPGAVGQAFELARNEGAWNVLPLLALSVLGVATVAFVVFIERGQRRITVNYPRRQVGNKMYAGQSSYLPLKVNMAGVIPPIFASSILLFPASIGQWVGAGDGMEWLQRASQALGPGQPLYILLFAAAVVFFCFFYTALVFNPKDVADNLKKSGAFLPGIRPGEQTARYVDKVMTRLTLFGALYITAVSLMPQFLIVAWNVPFFFGGTSLLIVVVVIMDFMAQVQSHLMSHQYESVMKKSNLKGYGSGGIMR</sequence>
<proteinExistence type="inferred from homology"/>
<dbReference type="HAMAP" id="MF_01465">
    <property type="entry name" value="SecY"/>
    <property type="match status" value="1"/>
</dbReference>
<feature type="transmembrane region" description="Helical" evidence="9">
    <location>
        <begin position="311"/>
        <end position="332"/>
    </location>
</feature>
<evidence type="ECO:0000313" key="13">
    <source>
        <dbReference type="EMBL" id="NIC07671.1"/>
    </source>
</evidence>
<accession>A0ABX0PW45</accession>
<evidence type="ECO:0000256" key="5">
    <source>
        <dbReference type="ARBA" id="ARBA00022927"/>
    </source>
</evidence>
<evidence type="ECO:0000256" key="6">
    <source>
        <dbReference type="ARBA" id="ARBA00022989"/>
    </source>
</evidence>
<dbReference type="PANTHER" id="PTHR10906">
    <property type="entry name" value="SECY/SEC61-ALPHA FAMILY MEMBER"/>
    <property type="match status" value="1"/>
</dbReference>
<comment type="subunit">
    <text evidence="9">Component of the Sec protein translocase complex. Heterotrimer consisting of SecY, SecE and SecG subunits. The heterotrimers can form oligomers, although 1 heterotrimer is thought to be able to translocate proteins. Interacts with the ribosome. Interacts with SecDF, and other proteins may be involved. Interacts with SecA.</text>
</comment>
<keyword evidence="7 9" id="KW-0811">Translocation</keyword>
<evidence type="ECO:0000256" key="9">
    <source>
        <dbReference type="HAMAP-Rule" id="MF_01465"/>
    </source>
</evidence>
<gene>
    <name evidence="9 13" type="primary">secY</name>
    <name evidence="13" type="ORF">HBJ55_19775</name>
</gene>
<feature type="transmembrane region" description="Helical" evidence="9">
    <location>
        <begin position="21"/>
        <end position="39"/>
    </location>
</feature>
<feature type="transmembrane region" description="Helical" evidence="9">
    <location>
        <begin position="181"/>
        <end position="201"/>
    </location>
</feature>
<feature type="transmembrane region" description="Helical" evidence="9">
    <location>
        <begin position="394"/>
        <end position="413"/>
    </location>
</feature>
<evidence type="ECO:0000256" key="12">
    <source>
        <dbReference type="RuleBase" id="RU004349"/>
    </source>
</evidence>
<keyword evidence="5 9" id="KW-0653">Protein transport</keyword>
<dbReference type="EMBL" id="JAAQTO010000056">
    <property type="protein sequence ID" value="NIC07671.1"/>
    <property type="molecule type" value="Genomic_DNA"/>
</dbReference>
<feature type="transmembrane region" description="Helical" evidence="9">
    <location>
        <begin position="117"/>
        <end position="138"/>
    </location>
</feature>
<dbReference type="SUPFAM" id="SSF103491">
    <property type="entry name" value="Preprotein translocase SecY subunit"/>
    <property type="match status" value="1"/>
</dbReference>
<comment type="caution">
    <text evidence="13">The sequence shown here is derived from an EMBL/GenBank/DDBJ whole genome shotgun (WGS) entry which is preliminary data.</text>
</comment>
<evidence type="ECO:0000256" key="7">
    <source>
        <dbReference type="ARBA" id="ARBA00023010"/>
    </source>
</evidence>
<feature type="transmembrane region" description="Helical" evidence="9">
    <location>
        <begin position="269"/>
        <end position="291"/>
    </location>
</feature>
<evidence type="ECO:0000313" key="14">
    <source>
        <dbReference type="Proteomes" id="UP001318321"/>
    </source>
</evidence>
<reference evidence="13 14" key="1">
    <citation type="submission" date="2020-03" db="EMBL/GenBank/DDBJ databases">
        <title>Identification of Halomonas strains.</title>
        <authorList>
            <person name="Xiao Z."/>
            <person name="Dong F."/>
            <person name="Wang Z."/>
            <person name="Zhao J.-Y."/>
        </authorList>
    </citation>
    <scope>NUCLEOTIDE SEQUENCE [LARGE SCALE GENOMIC DNA]</scope>
    <source>
        <strain evidence="13 14">DX6</strain>
    </source>
</reference>
<dbReference type="Proteomes" id="UP001318321">
    <property type="component" value="Unassembled WGS sequence"/>
</dbReference>
<comment type="function">
    <text evidence="9 10">The central subunit of the protein translocation channel SecYEG. Consists of two halves formed by TMs 1-5 and 6-10. These two domains form a lateral gate at the front which open onto the bilayer between TMs 2 and 7, and are clamped together by SecE at the back. The channel is closed by both a pore ring composed of hydrophobic SecY resides and a short helix (helix 2A) on the extracellular side of the membrane which forms a plug. The plug probably moves laterally to allow the channel to open. The ring and the pore may move independently.</text>
</comment>
<dbReference type="PRINTS" id="PR00303">
    <property type="entry name" value="SECYTRNLCASE"/>
</dbReference>
<organism evidence="13 14">
    <name type="scientific">Billgrantia bachuensis</name>
    <dbReference type="NCBI Taxonomy" id="2717286"/>
    <lineage>
        <taxon>Bacteria</taxon>
        <taxon>Pseudomonadati</taxon>
        <taxon>Pseudomonadota</taxon>
        <taxon>Gammaproteobacteria</taxon>
        <taxon>Oceanospirillales</taxon>
        <taxon>Halomonadaceae</taxon>
        <taxon>Billgrantia</taxon>
    </lineage>
</organism>
<comment type="similarity">
    <text evidence="2 9 12">Belongs to the SecY/SEC61-alpha family.</text>
</comment>
<dbReference type="InterPro" id="IPR030659">
    <property type="entry name" value="SecY_CS"/>
</dbReference>
<dbReference type="PROSITE" id="PS00756">
    <property type="entry name" value="SECY_2"/>
    <property type="match status" value="1"/>
</dbReference>
<comment type="subcellular location">
    <subcellularLocation>
        <location evidence="9">Cell membrane</location>
        <topology evidence="9">Multi-pass membrane protein</topology>
    </subcellularLocation>
    <subcellularLocation>
        <location evidence="1 11">Membrane</location>
        <topology evidence="1 11">Multi-pass membrane protein</topology>
    </subcellularLocation>
</comment>
<dbReference type="InterPro" id="IPR023201">
    <property type="entry name" value="SecY_dom_sf"/>
</dbReference>
<evidence type="ECO:0000256" key="11">
    <source>
        <dbReference type="RuleBase" id="RU003484"/>
    </source>
</evidence>
<dbReference type="NCBIfam" id="TIGR00967">
    <property type="entry name" value="3a0501s007"/>
    <property type="match status" value="1"/>
</dbReference>
<dbReference type="InterPro" id="IPR002208">
    <property type="entry name" value="SecY/SEC61-alpha"/>
</dbReference>
<dbReference type="PROSITE" id="PS00755">
    <property type="entry name" value="SECY_1"/>
    <property type="match status" value="1"/>
</dbReference>
<dbReference type="PIRSF" id="PIRSF004557">
    <property type="entry name" value="SecY"/>
    <property type="match status" value="1"/>
</dbReference>
<protein>
    <recommendedName>
        <fullName evidence="9 10">Protein translocase subunit SecY</fullName>
    </recommendedName>
</protein>
<keyword evidence="14" id="KW-1185">Reference proteome</keyword>
<keyword evidence="8 9" id="KW-0472">Membrane</keyword>
<evidence type="ECO:0000256" key="4">
    <source>
        <dbReference type="ARBA" id="ARBA00022692"/>
    </source>
</evidence>
<feature type="transmembrane region" description="Helical" evidence="9">
    <location>
        <begin position="368"/>
        <end position="388"/>
    </location>
</feature>
<evidence type="ECO:0000256" key="1">
    <source>
        <dbReference type="ARBA" id="ARBA00004141"/>
    </source>
</evidence>
<evidence type="ECO:0000256" key="3">
    <source>
        <dbReference type="ARBA" id="ARBA00022448"/>
    </source>
</evidence>
<keyword evidence="9" id="KW-1003">Cell membrane</keyword>
<dbReference type="InterPro" id="IPR026593">
    <property type="entry name" value="SecY"/>
</dbReference>
<feature type="transmembrane region" description="Helical" evidence="9">
    <location>
        <begin position="150"/>
        <end position="169"/>
    </location>
</feature>
<dbReference type="Gene3D" id="1.10.3370.10">
    <property type="entry name" value="SecY subunit domain"/>
    <property type="match status" value="1"/>
</dbReference>
<name>A0ABX0PW45_9GAMM</name>